<protein>
    <submittedName>
        <fullName evidence="2">Uncharacterized protein</fullName>
    </submittedName>
</protein>
<organism evidence="2 3">
    <name type="scientific">Arthrobotrys conoides</name>
    <dbReference type="NCBI Taxonomy" id="74498"/>
    <lineage>
        <taxon>Eukaryota</taxon>
        <taxon>Fungi</taxon>
        <taxon>Dikarya</taxon>
        <taxon>Ascomycota</taxon>
        <taxon>Pezizomycotina</taxon>
        <taxon>Orbiliomycetes</taxon>
        <taxon>Orbiliales</taxon>
        <taxon>Orbiliaceae</taxon>
        <taxon>Arthrobotrys</taxon>
    </lineage>
</organism>
<accession>A0AAN8NDW0</accession>
<feature type="region of interest" description="Disordered" evidence="1">
    <location>
        <begin position="1"/>
        <end position="57"/>
    </location>
</feature>
<reference evidence="2 3" key="1">
    <citation type="submission" date="2019-10" db="EMBL/GenBank/DDBJ databases">
        <authorList>
            <person name="Palmer J.M."/>
        </authorList>
    </citation>
    <scope>NUCLEOTIDE SEQUENCE [LARGE SCALE GENOMIC DNA]</scope>
    <source>
        <strain evidence="2 3">TWF506</strain>
    </source>
</reference>
<dbReference type="Proteomes" id="UP001307849">
    <property type="component" value="Unassembled WGS sequence"/>
</dbReference>
<dbReference type="EMBL" id="JAVHJM010000005">
    <property type="protein sequence ID" value="KAK6513631.1"/>
    <property type="molecule type" value="Genomic_DNA"/>
</dbReference>
<evidence type="ECO:0000256" key="1">
    <source>
        <dbReference type="SAM" id="MobiDB-lite"/>
    </source>
</evidence>
<evidence type="ECO:0000313" key="2">
    <source>
        <dbReference type="EMBL" id="KAK6513631.1"/>
    </source>
</evidence>
<sequence length="369" mass="42081">MQALELGVGQQDHNYPDADSAGAPATCDNSSKWPDSSAKSKDSYDSNSRGLLGKSSDKEKLYNQTQSLLFTIPPEIRLKIYEYVVGKDNFMHVESGHVASLLDFDAKAPMYSCSLPIILEKCHHDGRMETELYHKLANAKDPVGVEGDDDSDEELGDLLDDGSGEHIKLQLDYGTLFTSRHLECLLWEEPKHGGVNINFLTTCKKLYDEAKYFHLYNMTFSFRYPYLFDDFVTTLTKKQLSNVRSLHFDISSVCEMSEWAHSIEGNKVALFTSLKSLYIWLDLPLQKDIKKRAKGYMQTLSSDVFYKKPFCLFRMCPLKEVKIILNPGCCPGKKLPGNHVSWDEMGLWCREFEKRLLLPWNGPIDLLDI</sequence>
<comment type="caution">
    <text evidence="2">The sequence shown here is derived from an EMBL/GenBank/DDBJ whole genome shotgun (WGS) entry which is preliminary data.</text>
</comment>
<gene>
    <name evidence="2" type="ORF">TWF506_008069</name>
</gene>
<dbReference type="AlphaFoldDB" id="A0AAN8NDW0"/>
<dbReference type="PANTHER" id="PTHR38790">
    <property type="entry name" value="2EXR DOMAIN-CONTAINING PROTEIN-RELATED"/>
    <property type="match status" value="1"/>
</dbReference>
<evidence type="ECO:0000313" key="3">
    <source>
        <dbReference type="Proteomes" id="UP001307849"/>
    </source>
</evidence>
<keyword evidence="3" id="KW-1185">Reference proteome</keyword>
<proteinExistence type="predicted"/>
<name>A0AAN8NDW0_9PEZI</name>